<evidence type="ECO:0000256" key="2">
    <source>
        <dbReference type="SAM" id="Phobius"/>
    </source>
</evidence>
<keyword evidence="2" id="KW-1133">Transmembrane helix</keyword>
<feature type="compositionally biased region" description="Low complexity" evidence="1">
    <location>
        <begin position="85"/>
        <end position="96"/>
    </location>
</feature>
<feature type="compositionally biased region" description="Basic residues" evidence="1">
    <location>
        <begin position="215"/>
        <end position="224"/>
    </location>
</feature>
<evidence type="ECO:0000313" key="4">
    <source>
        <dbReference type="Proteomes" id="UP000294847"/>
    </source>
</evidence>
<feature type="transmembrane region" description="Helical" evidence="2">
    <location>
        <begin position="309"/>
        <end position="330"/>
    </location>
</feature>
<sequence>MSFSMRNWTRSSTVIAPAPEQAVGDVEPQQEPSRPQPQPQPHPTSPMPPSQQPEMEERRGANAPGRWRFSRSTIPSFFGGRRDSQQGLPHHQQQQQAEMPRPTSSHYSEVESPKSPHFALGMPPLPSTRLHLPNLARTWSHGTNGPPSRPGTSRAPMPPLIQVHGVDNRPPSLVDGPMFPEVASPRAAHIPQRPRRSEETSSGESTDQAAEPGHERRRHRHHHRRENETEEERRQRRRERHRRRRARERREARPTPKHFLGCFPYPQSKHVRTQLLKCFVSGTFLVALLITYLALFLTKNMATSEFTVLLVLIMLFTAVIFLHGMVRLCLYMLKTPAGRREHDERLSAEEHSILRRNRAAMRQAYAPGGYAIPEQPIRVVLARDEEAAGIESETTKYKPPAYGLWRESVRVDPDRIYWQRNEHPALRGGGESSSEEEAGTTGVRRPPSYASDDGVSYVVEARPRSMAPTTDVPLPPHPSEAGRVGTPPLPNQRCKGRDSRLRLGSRILPLINDWGPVFLGWALASRSGFGQQSAISIQVESYSRDPTRSGMLASLRVAGVL</sequence>
<feature type="compositionally biased region" description="Pro residues" evidence="1">
    <location>
        <begin position="34"/>
        <end position="51"/>
    </location>
</feature>
<keyword evidence="2" id="KW-0472">Membrane</keyword>
<feature type="region of interest" description="Disordered" evidence="1">
    <location>
        <begin position="1"/>
        <end position="258"/>
    </location>
</feature>
<feature type="compositionally biased region" description="Polar residues" evidence="1">
    <location>
        <begin position="1"/>
        <end position="14"/>
    </location>
</feature>
<feature type="compositionally biased region" description="Basic and acidic residues" evidence="1">
    <location>
        <begin position="225"/>
        <end position="234"/>
    </location>
</feature>
<protein>
    <submittedName>
        <fullName evidence="3">Uncharacterized protein</fullName>
    </submittedName>
</protein>
<accession>A0A4P7NNC0</accession>
<feature type="compositionally biased region" description="Basic residues" evidence="1">
    <location>
        <begin position="235"/>
        <end position="247"/>
    </location>
</feature>
<evidence type="ECO:0000313" key="3">
    <source>
        <dbReference type="EMBL" id="QBZ63650.1"/>
    </source>
</evidence>
<gene>
    <name evidence="3" type="ORF">PoMZ_05336</name>
</gene>
<feature type="transmembrane region" description="Helical" evidence="2">
    <location>
        <begin position="275"/>
        <end position="297"/>
    </location>
</feature>
<evidence type="ECO:0000256" key="1">
    <source>
        <dbReference type="SAM" id="MobiDB-lite"/>
    </source>
</evidence>
<feature type="region of interest" description="Disordered" evidence="1">
    <location>
        <begin position="421"/>
        <end position="452"/>
    </location>
</feature>
<feature type="region of interest" description="Disordered" evidence="1">
    <location>
        <begin position="465"/>
        <end position="496"/>
    </location>
</feature>
<proteinExistence type="predicted"/>
<name>A0A4P7NNC0_PYROR</name>
<dbReference type="EMBL" id="CP034209">
    <property type="protein sequence ID" value="QBZ63650.1"/>
    <property type="molecule type" value="Genomic_DNA"/>
</dbReference>
<organism evidence="3 4">
    <name type="scientific">Pyricularia oryzae</name>
    <name type="common">Rice blast fungus</name>
    <name type="synonym">Magnaporthe oryzae</name>
    <dbReference type="NCBI Taxonomy" id="318829"/>
    <lineage>
        <taxon>Eukaryota</taxon>
        <taxon>Fungi</taxon>
        <taxon>Dikarya</taxon>
        <taxon>Ascomycota</taxon>
        <taxon>Pezizomycotina</taxon>
        <taxon>Sordariomycetes</taxon>
        <taxon>Sordariomycetidae</taxon>
        <taxon>Magnaporthales</taxon>
        <taxon>Pyriculariaceae</taxon>
        <taxon>Pyricularia</taxon>
    </lineage>
</organism>
<reference evidence="3 4" key="1">
    <citation type="journal article" date="2019" name="Mol. Biol. Evol.">
        <title>Blast fungal genomes show frequent chromosomal changes, gene gains and losses, and effector gene turnover.</title>
        <authorList>
            <person name="Gomez Luciano L.B."/>
            <person name="Jason Tsai I."/>
            <person name="Chuma I."/>
            <person name="Tosa Y."/>
            <person name="Chen Y.H."/>
            <person name="Li J.Y."/>
            <person name="Li M.Y."/>
            <person name="Jade Lu M.Y."/>
            <person name="Nakayashiki H."/>
            <person name="Li W.H."/>
        </authorList>
    </citation>
    <scope>NUCLEOTIDE SEQUENCE [LARGE SCALE GENOMIC DNA]</scope>
    <source>
        <strain evidence="3">MZ5-1-6</strain>
    </source>
</reference>
<dbReference type="Proteomes" id="UP000294847">
    <property type="component" value="Chromosome 6"/>
</dbReference>
<keyword evidence="2" id="KW-0812">Transmembrane</keyword>
<dbReference type="AlphaFoldDB" id="A0A4P7NNC0"/>